<dbReference type="PANTHER" id="PTHR34957">
    <property type="entry name" value="NUCLEAR TRANSPORT FACTOR 2 (NTF2) FAMILY PROTEIN"/>
    <property type="match status" value="1"/>
</dbReference>
<sequence>MGGSAMSREEILFANDAFYQAFADGDERAMEALWAEEAPVACLHPGWEPLMERAHVMASWRAILQNPPAVRCLDPRVFDQDGCAFVLCWEAVGAQYLVATNIFVREGGRWRMVHHQSGPTNGKPPKAAQDTEARVIN</sequence>
<comment type="caution">
    <text evidence="3">The sequence shown here is derived from an EMBL/GenBank/DDBJ whole genome shotgun (WGS) entry which is preliminary data.</text>
</comment>
<dbReference type="AlphaFoldDB" id="A0A8J7V1J8"/>
<dbReference type="SUPFAM" id="SSF54427">
    <property type="entry name" value="NTF2-like"/>
    <property type="match status" value="1"/>
</dbReference>
<organism evidence="3 4">
    <name type="scientific">Marivibrio halodurans</name>
    <dbReference type="NCBI Taxonomy" id="2039722"/>
    <lineage>
        <taxon>Bacteria</taxon>
        <taxon>Pseudomonadati</taxon>
        <taxon>Pseudomonadota</taxon>
        <taxon>Alphaproteobacteria</taxon>
        <taxon>Rhodospirillales</taxon>
        <taxon>Rhodospirillaceae</taxon>
        <taxon>Marivibrio</taxon>
    </lineage>
</organism>
<evidence type="ECO:0000313" key="3">
    <source>
        <dbReference type="EMBL" id="MBP5855882.1"/>
    </source>
</evidence>
<name>A0A8J7V1J8_9PROT</name>
<dbReference type="PANTHER" id="PTHR34957:SF1">
    <property type="entry name" value="NUCLEAR TRANSPORT FACTOR 2 (NTF2) FAMILY PROTEIN"/>
    <property type="match status" value="1"/>
</dbReference>
<dbReference type="EMBL" id="JAGMWN010000001">
    <property type="protein sequence ID" value="MBP5855882.1"/>
    <property type="molecule type" value="Genomic_DNA"/>
</dbReference>
<accession>A0A8J7V1J8</accession>
<reference evidence="3" key="1">
    <citation type="submission" date="2021-04" db="EMBL/GenBank/DDBJ databases">
        <authorList>
            <person name="Zhang D.-C."/>
        </authorList>
    </citation>
    <scope>NUCLEOTIDE SEQUENCE</scope>
    <source>
        <strain evidence="3">CGMCC 1.15697</strain>
    </source>
</reference>
<evidence type="ECO:0000313" key="4">
    <source>
        <dbReference type="Proteomes" id="UP000672602"/>
    </source>
</evidence>
<proteinExistence type="predicted"/>
<dbReference type="Pfam" id="PF13474">
    <property type="entry name" value="SnoaL_3"/>
    <property type="match status" value="1"/>
</dbReference>
<protein>
    <submittedName>
        <fullName evidence="3">Nuclear transport factor 2 family protein</fullName>
    </submittedName>
</protein>
<feature type="domain" description="SnoaL-like" evidence="2">
    <location>
        <begin position="14"/>
        <end position="117"/>
    </location>
</feature>
<dbReference type="Gene3D" id="3.10.450.50">
    <property type="match status" value="1"/>
</dbReference>
<gene>
    <name evidence="3" type="ORF">KAJ83_02600</name>
</gene>
<feature type="region of interest" description="Disordered" evidence="1">
    <location>
        <begin position="114"/>
        <end position="137"/>
    </location>
</feature>
<evidence type="ECO:0000256" key="1">
    <source>
        <dbReference type="SAM" id="MobiDB-lite"/>
    </source>
</evidence>
<keyword evidence="4" id="KW-1185">Reference proteome</keyword>
<dbReference type="Proteomes" id="UP000672602">
    <property type="component" value="Unassembled WGS sequence"/>
</dbReference>
<dbReference type="InterPro" id="IPR032710">
    <property type="entry name" value="NTF2-like_dom_sf"/>
</dbReference>
<evidence type="ECO:0000259" key="2">
    <source>
        <dbReference type="Pfam" id="PF13474"/>
    </source>
</evidence>
<dbReference type="InterPro" id="IPR037401">
    <property type="entry name" value="SnoaL-like"/>
</dbReference>